<sequence length="220" mass="22583">MTFSILAQDLNSGAFGGAAATGSLCVGGWVLRGDSRAGMSASQGAAPSTMWGEDTLLRMRAGDSAEQAIATVTWPDEGRAWRQLAALDRAGGTACHTGSANTAWRGALMAPGLVVSGNMLAGPQVLEALRGGFLAAPGTLAERLLAALAAAEAAGGDTRGLQSAALLVVSDDAPTLTLRVDYSENPVAALDDLHRRSQSGDYAAWLPSVPTRNNPWRGHD</sequence>
<accession>A0A1Y0E865</accession>
<dbReference type="Proteomes" id="UP000195273">
    <property type="component" value="Chromosome"/>
</dbReference>
<dbReference type="PANTHER" id="PTHR39328">
    <property type="entry name" value="BLL2871 PROTEIN"/>
    <property type="match status" value="1"/>
</dbReference>
<dbReference type="Gene3D" id="3.60.20.10">
    <property type="entry name" value="Glutamine Phosphoribosylpyrophosphate, subunit 1, domain 1"/>
    <property type="match status" value="1"/>
</dbReference>
<evidence type="ECO:0000313" key="1">
    <source>
        <dbReference type="EMBL" id="ART99732.1"/>
    </source>
</evidence>
<dbReference type="Pfam" id="PF06267">
    <property type="entry name" value="DUF1028"/>
    <property type="match status" value="1"/>
</dbReference>
<dbReference type="KEGG" id="lvs:LOKVESSMR4R_00393"/>
<name>A0A1Y0E865_9RHOB</name>
<keyword evidence="2" id="KW-1185">Reference proteome</keyword>
<dbReference type="InterPro" id="IPR029055">
    <property type="entry name" value="Ntn_hydrolases_N"/>
</dbReference>
<dbReference type="OrthoDB" id="9790012at2"/>
<protein>
    <submittedName>
        <fullName evidence="1">Fimbrial assembly protein FimA</fullName>
    </submittedName>
</protein>
<dbReference type="EMBL" id="CP021431">
    <property type="protein sequence ID" value="ART99732.1"/>
    <property type="molecule type" value="Genomic_DNA"/>
</dbReference>
<dbReference type="RefSeq" id="WP_087206060.1">
    <property type="nucleotide sequence ID" value="NZ_CP021431.1"/>
</dbReference>
<organism evidence="1 2">
    <name type="scientific">Yoonia vestfoldensis</name>
    <dbReference type="NCBI Taxonomy" id="245188"/>
    <lineage>
        <taxon>Bacteria</taxon>
        <taxon>Pseudomonadati</taxon>
        <taxon>Pseudomonadota</taxon>
        <taxon>Alphaproteobacteria</taxon>
        <taxon>Rhodobacterales</taxon>
        <taxon>Paracoccaceae</taxon>
        <taxon>Yoonia</taxon>
    </lineage>
</organism>
<evidence type="ECO:0000313" key="2">
    <source>
        <dbReference type="Proteomes" id="UP000195273"/>
    </source>
</evidence>
<reference evidence="1 2" key="1">
    <citation type="submission" date="2017-05" db="EMBL/GenBank/DDBJ databases">
        <title>Genome Sequence of Loktanella vestfoldensis Strain SMR4r Isolated from a Culture of the Diatom Skeletonema marinoi.</title>
        <authorList>
            <person name="Topel M."/>
            <person name="Pinder M.I.M."/>
            <person name="Johansson O.N."/>
            <person name="Kourtchenko O."/>
            <person name="Godhe A."/>
            <person name="Clarke A.K."/>
        </authorList>
    </citation>
    <scope>NUCLEOTIDE SEQUENCE [LARGE SCALE GENOMIC DNA]</scope>
    <source>
        <strain evidence="1 2">SMR4r</strain>
    </source>
</reference>
<gene>
    <name evidence="1" type="ORF">LOKVESSMR4R_00393</name>
</gene>
<dbReference type="AlphaFoldDB" id="A0A1Y0E865"/>
<dbReference type="PANTHER" id="PTHR39328:SF1">
    <property type="entry name" value="BLL2871 PROTEIN"/>
    <property type="match status" value="1"/>
</dbReference>
<dbReference type="SUPFAM" id="SSF56235">
    <property type="entry name" value="N-terminal nucleophile aminohydrolases (Ntn hydrolases)"/>
    <property type="match status" value="1"/>
</dbReference>
<proteinExistence type="predicted"/>
<dbReference type="InterPro" id="IPR010430">
    <property type="entry name" value="DUF1028"/>
</dbReference>